<gene>
    <name evidence="1" type="ORF">M422DRAFT_185144</name>
</gene>
<reference evidence="1 2" key="1">
    <citation type="submission" date="2014-06" db="EMBL/GenBank/DDBJ databases">
        <title>Evolutionary Origins and Diversification of the Mycorrhizal Mutualists.</title>
        <authorList>
            <consortium name="DOE Joint Genome Institute"/>
            <consortium name="Mycorrhizal Genomics Consortium"/>
            <person name="Kohler A."/>
            <person name="Kuo A."/>
            <person name="Nagy L.G."/>
            <person name="Floudas D."/>
            <person name="Copeland A."/>
            <person name="Barry K.W."/>
            <person name="Cichocki N."/>
            <person name="Veneault-Fourrey C."/>
            <person name="LaButti K."/>
            <person name="Lindquist E.A."/>
            <person name="Lipzen A."/>
            <person name="Lundell T."/>
            <person name="Morin E."/>
            <person name="Murat C."/>
            <person name="Riley R."/>
            <person name="Ohm R."/>
            <person name="Sun H."/>
            <person name="Tunlid A."/>
            <person name="Henrissat B."/>
            <person name="Grigoriev I.V."/>
            <person name="Hibbett D.S."/>
            <person name="Martin F."/>
        </authorList>
    </citation>
    <scope>NUCLEOTIDE SEQUENCE [LARGE SCALE GENOMIC DNA]</scope>
    <source>
        <strain evidence="1 2">SS14</strain>
    </source>
</reference>
<proteinExistence type="predicted"/>
<accession>A0A0C9V3K5</accession>
<evidence type="ECO:0000313" key="2">
    <source>
        <dbReference type="Proteomes" id="UP000054279"/>
    </source>
</evidence>
<dbReference type="HOGENOM" id="CLU_191882_0_0_1"/>
<organism evidence="1 2">
    <name type="scientific">Sphaerobolus stellatus (strain SS14)</name>
    <dbReference type="NCBI Taxonomy" id="990650"/>
    <lineage>
        <taxon>Eukaryota</taxon>
        <taxon>Fungi</taxon>
        <taxon>Dikarya</taxon>
        <taxon>Basidiomycota</taxon>
        <taxon>Agaricomycotina</taxon>
        <taxon>Agaricomycetes</taxon>
        <taxon>Phallomycetidae</taxon>
        <taxon>Geastrales</taxon>
        <taxon>Sphaerobolaceae</taxon>
        <taxon>Sphaerobolus</taxon>
    </lineage>
</organism>
<keyword evidence="2" id="KW-1185">Reference proteome</keyword>
<feature type="non-terminal residue" evidence="1">
    <location>
        <position position="1"/>
    </location>
</feature>
<protein>
    <submittedName>
        <fullName evidence="1">Uncharacterized protein</fullName>
    </submittedName>
</protein>
<dbReference type="OrthoDB" id="6511194at2759"/>
<evidence type="ECO:0000313" key="1">
    <source>
        <dbReference type="EMBL" id="KIJ32031.1"/>
    </source>
</evidence>
<sequence>YAGRSAKFMDAYIKGLNGAQAAWAARKYHGHRVLPENVMAQFDEAHNVSK</sequence>
<name>A0A0C9V3K5_SPHS4</name>
<dbReference type="AlphaFoldDB" id="A0A0C9V3K5"/>
<dbReference type="EMBL" id="KN837233">
    <property type="protein sequence ID" value="KIJ32031.1"/>
    <property type="molecule type" value="Genomic_DNA"/>
</dbReference>
<dbReference type="Proteomes" id="UP000054279">
    <property type="component" value="Unassembled WGS sequence"/>
</dbReference>